<name>D4X737_9BURK</name>
<protein>
    <recommendedName>
        <fullName evidence="1">Carrier domain-containing protein</fullName>
    </recommendedName>
</protein>
<dbReference type="AlphaFoldDB" id="D4X737"/>
<dbReference type="EMBL" id="ADMS01000030">
    <property type="protein sequence ID" value="EFF77366.1"/>
    <property type="molecule type" value="Genomic_DNA"/>
</dbReference>
<dbReference type="eggNOG" id="COG0236">
    <property type="taxonomic scope" value="Bacteria"/>
</dbReference>
<accession>D4X737</accession>
<evidence type="ECO:0000313" key="3">
    <source>
        <dbReference type="Proteomes" id="UP000004510"/>
    </source>
</evidence>
<dbReference type="Proteomes" id="UP000004510">
    <property type="component" value="Unassembled WGS sequence"/>
</dbReference>
<comment type="caution">
    <text evidence="2">The sequence shown here is derived from an EMBL/GenBank/DDBJ whole genome shotgun (WGS) entry which is preliminary data.</text>
</comment>
<proteinExistence type="predicted"/>
<evidence type="ECO:0000313" key="2">
    <source>
        <dbReference type="EMBL" id="EFF77366.1"/>
    </source>
</evidence>
<dbReference type="InterPro" id="IPR009081">
    <property type="entry name" value="PP-bd_ACP"/>
</dbReference>
<dbReference type="PATRIC" id="fig|742159.3.peg.2155"/>
<dbReference type="PROSITE" id="PS50075">
    <property type="entry name" value="CARRIER"/>
    <property type="match status" value="1"/>
</dbReference>
<dbReference type="Gene3D" id="1.10.1200.10">
    <property type="entry name" value="ACP-like"/>
    <property type="match status" value="1"/>
</dbReference>
<sequence length="117" mass="12665">MSFWIAESRQLSFSFFYVFSSPASPGREFFADKAAALSMHTEQELHTKIGEIVESIVMKKVTPDTQLIATGLVDSLAAVDITLAVESEYGCSIPAPEIAEHLQSVRTLAGYVAAHSA</sequence>
<dbReference type="HOGENOM" id="CLU_2079577_0_0_4"/>
<reference evidence="3" key="1">
    <citation type="submission" date="2010-03" db="EMBL/GenBank/DDBJ databases">
        <title>Complete sequence of Mobiluncus curtisii ATCC 43063.</title>
        <authorList>
            <person name="Muzny D."/>
            <person name="Qin X."/>
            <person name="Deng J."/>
            <person name="Jiang H."/>
            <person name="Liu Y."/>
            <person name="Qu J."/>
            <person name="Song X.-Z."/>
            <person name="Zhang L."/>
            <person name="Thornton R."/>
            <person name="Coyle M."/>
            <person name="Francisco L."/>
            <person name="Jackson L."/>
            <person name="Javaid M."/>
            <person name="Korchina V."/>
            <person name="Kovar C."/>
            <person name="Mata R."/>
            <person name="Mathew T."/>
            <person name="Ngo R."/>
            <person name="Nguyen L."/>
            <person name="Nguyen N."/>
            <person name="Okwuonu G."/>
            <person name="Ongeri F."/>
            <person name="Pham C."/>
            <person name="Simmons D."/>
            <person name="Wilczek-Boney K."/>
            <person name="Hale W."/>
            <person name="Jakkamsetti A."/>
            <person name="Pham P."/>
            <person name="Ruth R."/>
            <person name="San Lucas F."/>
            <person name="Warren J."/>
            <person name="Zhang J."/>
            <person name="Zhao Z."/>
            <person name="Zhou C."/>
            <person name="Zhu D."/>
            <person name="Lee S."/>
            <person name="Bess C."/>
            <person name="Blankenburg K."/>
            <person name="Forbes L."/>
            <person name="Fu Q."/>
            <person name="Gubbala S."/>
            <person name="Hirani K."/>
            <person name="Jayaseelan J.C."/>
            <person name="Lara F."/>
            <person name="Munidasa M."/>
            <person name="Palculict T."/>
            <person name="Patil S."/>
            <person name="Pu L.-L."/>
            <person name="Saada N."/>
            <person name="Tang L."/>
            <person name="Weissenberger G."/>
            <person name="Zhu Y."/>
            <person name="Hemphill L."/>
            <person name="Shang Y."/>
            <person name="Youmans B."/>
            <person name="Ayvaz T."/>
            <person name="Ross M."/>
            <person name="Santibanez J."/>
            <person name="Aqrawi P."/>
            <person name="Gross S."/>
            <person name="Joshi V."/>
            <person name="Fowler G."/>
            <person name="Nazareth L."/>
            <person name="Reid J."/>
            <person name="Worley K."/>
            <person name="Petrosino J."/>
            <person name="Highlander S."/>
            <person name="Gibbs R."/>
            <person name="Gibbs R."/>
        </authorList>
    </citation>
    <scope>NUCLEOTIDE SEQUENCE [LARGE SCALE GENOMIC DNA]</scope>
    <source>
        <strain evidence="3">ATCC 43553</strain>
    </source>
</reference>
<feature type="domain" description="Carrier" evidence="1">
    <location>
        <begin position="39"/>
        <end position="116"/>
    </location>
</feature>
<evidence type="ECO:0000259" key="1">
    <source>
        <dbReference type="PROSITE" id="PS50075"/>
    </source>
</evidence>
<gene>
    <name evidence="2" type="ORF">HMPREF0004_1284</name>
</gene>
<dbReference type="InterPro" id="IPR036736">
    <property type="entry name" value="ACP-like_sf"/>
</dbReference>
<dbReference type="Pfam" id="PF00550">
    <property type="entry name" value="PP-binding"/>
    <property type="match status" value="1"/>
</dbReference>
<organism evidence="2 3">
    <name type="scientific">Achromobacter piechaudii ATCC 43553</name>
    <dbReference type="NCBI Taxonomy" id="742159"/>
    <lineage>
        <taxon>Bacteria</taxon>
        <taxon>Pseudomonadati</taxon>
        <taxon>Pseudomonadota</taxon>
        <taxon>Betaproteobacteria</taxon>
        <taxon>Burkholderiales</taxon>
        <taxon>Alcaligenaceae</taxon>
        <taxon>Achromobacter</taxon>
    </lineage>
</organism>
<dbReference type="SUPFAM" id="SSF47336">
    <property type="entry name" value="ACP-like"/>
    <property type="match status" value="1"/>
</dbReference>